<dbReference type="EMBL" id="CM055750">
    <property type="protein sequence ID" value="KAJ7994170.1"/>
    <property type="molecule type" value="Genomic_DNA"/>
</dbReference>
<sequence>MTRTDPPDLLVSTLYRHIKVNPVTGRSISHGPSRQCDFPMIDKLEHRTDAINKRHCRSFDFLESLDEPQLFSSSMEYPYQRPEHQSAHKEVTWNGLDQPTHLHFSSPDLFNTRQPPQHANPDKTCQAARSESKKRNRLKSATRVKTNLTPVPVSVSPPATRERQDVPKAAAHPLRTSEPQRDSYSSNRAFVNEVHPLKLQTHSPLYVSDCFSKEGRQDPPAVTPHVRCRVDIKPDAAVLQHTARRTQGTKTEHPWQRNSGQNRVLSVPRQTWTPTPSECYSGDYRQVYQPSVYMPSSYIQPVDMQRVPSPVMPREYLSREQRTLSNPSIPTKLFYTEEPTRSPVYPSARVYYQDDKYSVTSQGSTLDGHLGTDPRTRWVHTLPVRQYYTEEQVPSRDPVQTLYTRPYSTSEIGSYFSQAPQTRAYYGEDPRAYPCRPHESTMYYSKPYNTQAEQHIPFRAYHTEGRRRRPQMPQAGADDWYRSSISGYSNHSSQLTPQRVRQGPALSPGFASSYVEPTRLGAEVRSHSKSWDNILYARHEREQAAPCGRSYENLCYQGRYASSPSDAPQPVILNLSSSPRRYAALSLSENSLEKVPSNPGRIAKAGLWFVTPEITITDNDIHTHKQRNVRLAGCDVLDREQTLDFHRQDERPESAERTKDKKPNNYSLQQSLEQLDKLLADLVIDYKPETSRRPSQDMLEQIKQLINEGNEKGGIPSSGLESLGPLNTQFASTKTSPDTVKDPDSGCDGLQSVQRSPEDVSPDHSADEDETVTCANRACNRTETLFNARLYFKSCHNCYTFYCSRNCRRDDWDGHKENCLYGHIGSVCKHVLKYCRENSEIHKAFSRVAKAGYLTRGRGILFLGFANQGTADTFLKAGLGSLAMSPTYLSLRELEGFKDNLGDYCKDLQQAGNEYDPNECFFLNVSIAVGELVPNRPSTRSQPSTVRKYAKVSLASSSPDKKVFKNDSEMETLILTPPPGTDDIDEEGKGGMKAREICFINIQRELRTRGVFLRHEYPKIYRQLCEFVEGNGRFTPTTIYPIDKRTGKQFMCMIMAASEPRTLDWGIHKQRVRYNKRVCSLPL</sequence>
<evidence type="ECO:0000313" key="1">
    <source>
        <dbReference type="EMBL" id="KAJ7994170.1"/>
    </source>
</evidence>
<proteinExistence type="predicted"/>
<protein>
    <submittedName>
        <fullName evidence="1">Uncharacterized protein</fullName>
    </submittedName>
</protein>
<evidence type="ECO:0000313" key="2">
    <source>
        <dbReference type="Proteomes" id="UP001157502"/>
    </source>
</evidence>
<gene>
    <name evidence="1" type="ORF">DPEC_G00263140</name>
</gene>
<dbReference type="Proteomes" id="UP001157502">
    <property type="component" value="Chromosome 23"/>
</dbReference>
<keyword evidence="2" id="KW-1185">Reference proteome</keyword>
<reference evidence="1" key="1">
    <citation type="submission" date="2021-05" db="EMBL/GenBank/DDBJ databases">
        <authorList>
            <person name="Pan Q."/>
            <person name="Jouanno E."/>
            <person name="Zahm M."/>
            <person name="Klopp C."/>
            <person name="Cabau C."/>
            <person name="Louis A."/>
            <person name="Berthelot C."/>
            <person name="Parey E."/>
            <person name="Roest Crollius H."/>
            <person name="Montfort J."/>
            <person name="Robinson-Rechavi M."/>
            <person name="Bouchez O."/>
            <person name="Lampietro C."/>
            <person name="Lopez Roques C."/>
            <person name="Donnadieu C."/>
            <person name="Postlethwait J."/>
            <person name="Bobe J."/>
            <person name="Dillon D."/>
            <person name="Chandos A."/>
            <person name="von Hippel F."/>
            <person name="Guiguen Y."/>
        </authorList>
    </citation>
    <scope>NUCLEOTIDE SEQUENCE</scope>
    <source>
        <strain evidence="1">YG-Jan2019</strain>
    </source>
</reference>
<comment type="caution">
    <text evidence="1">The sequence shown here is derived from an EMBL/GenBank/DDBJ whole genome shotgun (WGS) entry which is preliminary data.</text>
</comment>
<accession>A0ACC2FSG7</accession>
<name>A0ACC2FSG7_DALPE</name>
<organism evidence="1 2">
    <name type="scientific">Dallia pectoralis</name>
    <name type="common">Alaska blackfish</name>
    <dbReference type="NCBI Taxonomy" id="75939"/>
    <lineage>
        <taxon>Eukaryota</taxon>
        <taxon>Metazoa</taxon>
        <taxon>Chordata</taxon>
        <taxon>Craniata</taxon>
        <taxon>Vertebrata</taxon>
        <taxon>Euteleostomi</taxon>
        <taxon>Actinopterygii</taxon>
        <taxon>Neopterygii</taxon>
        <taxon>Teleostei</taxon>
        <taxon>Protacanthopterygii</taxon>
        <taxon>Esociformes</taxon>
        <taxon>Umbridae</taxon>
        <taxon>Dallia</taxon>
    </lineage>
</organism>